<organism evidence="4 5">
    <name type="scientific">Perkinsus olseni</name>
    <name type="common">Perkinsus atlanticus</name>
    <dbReference type="NCBI Taxonomy" id="32597"/>
    <lineage>
        <taxon>Eukaryota</taxon>
        <taxon>Sar</taxon>
        <taxon>Alveolata</taxon>
        <taxon>Perkinsozoa</taxon>
        <taxon>Perkinsea</taxon>
        <taxon>Perkinsida</taxon>
        <taxon>Perkinsidae</taxon>
        <taxon>Perkinsus</taxon>
    </lineage>
</organism>
<dbReference type="InterPro" id="IPR001878">
    <property type="entry name" value="Znf_CCHC"/>
</dbReference>
<comment type="caution">
    <text evidence="4">The sequence shown here is derived from an EMBL/GenBank/DDBJ whole genome shotgun (WGS) entry which is preliminary data.</text>
</comment>
<protein>
    <recommendedName>
        <fullName evidence="3">CCHC-type domain-containing protein</fullName>
    </recommendedName>
</protein>
<name>A0A7J6NCR9_PEROL</name>
<evidence type="ECO:0000256" key="1">
    <source>
        <dbReference type="PROSITE-ProRule" id="PRU00047"/>
    </source>
</evidence>
<dbReference type="Pfam" id="PF00098">
    <property type="entry name" value="zf-CCHC"/>
    <property type="match status" value="1"/>
</dbReference>
<evidence type="ECO:0000313" key="5">
    <source>
        <dbReference type="Proteomes" id="UP000541610"/>
    </source>
</evidence>
<reference evidence="4 5" key="1">
    <citation type="submission" date="2020-04" db="EMBL/GenBank/DDBJ databases">
        <title>Perkinsus olseni comparative genomics.</title>
        <authorList>
            <person name="Bogema D.R."/>
        </authorList>
    </citation>
    <scope>NUCLEOTIDE SEQUENCE [LARGE SCALE GENOMIC DNA]</scope>
    <source>
        <strain evidence="4">00978-12</strain>
    </source>
</reference>
<dbReference type="GO" id="GO:0003676">
    <property type="term" value="F:nucleic acid binding"/>
    <property type="evidence" value="ECO:0007669"/>
    <property type="project" value="InterPro"/>
</dbReference>
<dbReference type="InterPro" id="IPR036875">
    <property type="entry name" value="Znf_CCHC_sf"/>
</dbReference>
<keyword evidence="1" id="KW-0862">Zinc</keyword>
<feature type="compositionally biased region" description="Basic and acidic residues" evidence="2">
    <location>
        <begin position="27"/>
        <end position="37"/>
    </location>
</feature>
<dbReference type="OrthoDB" id="457364at2759"/>
<feature type="domain" description="CCHC-type" evidence="3">
    <location>
        <begin position="349"/>
        <end position="364"/>
    </location>
</feature>
<feature type="region of interest" description="Disordered" evidence="2">
    <location>
        <begin position="1"/>
        <end position="37"/>
    </location>
</feature>
<gene>
    <name evidence="4" type="ORF">FOZ60_013037</name>
</gene>
<evidence type="ECO:0000259" key="3">
    <source>
        <dbReference type="PROSITE" id="PS50158"/>
    </source>
</evidence>
<sequence>MVNGSGSGGGASGSLNREEGFVDPAAEGEKAARECADKGGNDELCAWARNIAEEAARRHNETIKATWRAVEAHKDSASSETPASSAHAYAGPSTVMQVAAPMPEMYDGTGDLRLWFRRYENCGQAVGWQEDAMAAHLGGYLSGQFFECWEKNAKSCPYQEGKALLLDLFDRSVADLSLERFNAAKWDRKSKIGLFVTKLFTAIDEYNATLPEADRLPDKTRGRMVLDRLIANVSGGAKTALRNKKPSTVAEMCRIVEDHTSFEEPPEKNRQPRPAAVAAEAILPDTIRAFTETMQAVIQEVKGLKSAPPGDGQGKGKGARRFPPVKKCPICQGGHYVFHCPEKKFDKGCFVCGQAEHLARNCPKLKDKAPAGNGEGGR</sequence>
<dbReference type="Proteomes" id="UP000541610">
    <property type="component" value="Unassembled WGS sequence"/>
</dbReference>
<dbReference type="EMBL" id="JABANP010000579">
    <property type="protein sequence ID" value="KAF4680721.1"/>
    <property type="molecule type" value="Genomic_DNA"/>
</dbReference>
<dbReference type="SMART" id="SM00343">
    <property type="entry name" value="ZnF_C2HC"/>
    <property type="match status" value="2"/>
</dbReference>
<dbReference type="AlphaFoldDB" id="A0A7J6NCR9"/>
<keyword evidence="1" id="KW-0863">Zinc-finger</keyword>
<accession>A0A7J6NCR9</accession>
<dbReference type="PROSITE" id="PS50158">
    <property type="entry name" value="ZF_CCHC"/>
    <property type="match status" value="1"/>
</dbReference>
<evidence type="ECO:0000313" key="4">
    <source>
        <dbReference type="EMBL" id="KAF4680721.1"/>
    </source>
</evidence>
<feature type="compositionally biased region" description="Gly residues" evidence="2">
    <location>
        <begin position="1"/>
        <end position="12"/>
    </location>
</feature>
<dbReference type="GO" id="GO:0008270">
    <property type="term" value="F:zinc ion binding"/>
    <property type="evidence" value="ECO:0007669"/>
    <property type="project" value="UniProtKB-KW"/>
</dbReference>
<proteinExistence type="predicted"/>
<keyword evidence="1" id="KW-0479">Metal-binding</keyword>
<evidence type="ECO:0000256" key="2">
    <source>
        <dbReference type="SAM" id="MobiDB-lite"/>
    </source>
</evidence>
<dbReference type="Gene3D" id="4.10.60.10">
    <property type="entry name" value="Zinc finger, CCHC-type"/>
    <property type="match status" value="1"/>
</dbReference>
<dbReference type="SUPFAM" id="SSF57756">
    <property type="entry name" value="Retrovirus zinc finger-like domains"/>
    <property type="match status" value="1"/>
</dbReference>